<dbReference type="STRING" id="1792845.BC343_15995"/>
<feature type="domain" description="MBG" evidence="2">
    <location>
        <begin position="508"/>
        <end position="576"/>
    </location>
</feature>
<evidence type="ECO:0008006" key="5">
    <source>
        <dbReference type="Google" id="ProtNLM"/>
    </source>
</evidence>
<protein>
    <recommendedName>
        <fullName evidence="5">Cadherin-like beta sandwich domain-containing protein</fullName>
    </recommendedName>
</protein>
<dbReference type="Proteomes" id="UP000189739">
    <property type="component" value="Unassembled WGS sequence"/>
</dbReference>
<feature type="domain" description="MBG" evidence="2">
    <location>
        <begin position="278"/>
        <end position="346"/>
    </location>
</feature>
<name>A0A1S9P7V9_9SPHI</name>
<feature type="domain" description="MBG" evidence="2">
    <location>
        <begin position="353"/>
        <end position="424"/>
    </location>
</feature>
<dbReference type="InterPro" id="IPR041286">
    <property type="entry name" value="MBG_2"/>
</dbReference>
<dbReference type="InterPro" id="IPR025883">
    <property type="entry name" value="Cadherin-like_domain"/>
</dbReference>
<organism evidence="3 4">
    <name type="scientific">Mucilaginibacter pedocola</name>
    <dbReference type="NCBI Taxonomy" id="1792845"/>
    <lineage>
        <taxon>Bacteria</taxon>
        <taxon>Pseudomonadati</taxon>
        <taxon>Bacteroidota</taxon>
        <taxon>Sphingobacteriia</taxon>
        <taxon>Sphingobacteriales</taxon>
        <taxon>Sphingobacteriaceae</taxon>
        <taxon>Mucilaginibacter</taxon>
    </lineage>
</organism>
<dbReference type="EMBL" id="MBTF01000037">
    <property type="protein sequence ID" value="OOQ57036.1"/>
    <property type="molecule type" value="Genomic_DNA"/>
</dbReference>
<proteinExistence type="predicted"/>
<feature type="domain" description="Cadherin-like beta-sandwich-like" evidence="1">
    <location>
        <begin position="762"/>
        <end position="850"/>
    </location>
</feature>
<keyword evidence="4" id="KW-1185">Reference proteome</keyword>
<gene>
    <name evidence="3" type="ORF">BC343_15995</name>
</gene>
<feature type="domain" description="MBG" evidence="2">
    <location>
        <begin position="201"/>
        <end position="272"/>
    </location>
</feature>
<dbReference type="AlphaFoldDB" id="A0A1S9P7V9"/>
<evidence type="ECO:0000313" key="3">
    <source>
        <dbReference type="EMBL" id="OOQ57036.1"/>
    </source>
</evidence>
<dbReference type="Gene3D" id="2.60.40.1080">
    <property type="match status" value="1"/>
</dbReference>
<feature type="domain" description="Cadherin-like beta-sandwich-like" evidence="1">
    <location>
        <begin position="673"/>
        <end position="753"/>
    </location>
</feature>
<sequence length="945" mass="99380">MLTISGFAASAANFTITLGSTSYTNLTTNGVSVFSSVSKGSFDFYDEYGFIYSTTSTSPVYNSSFKLRVGTSSYSGNISTYISGLTSGVKYYVRSYVKDGSDYYYGAVSNFTTPKSPQNIYFSTTASKVYGDADYNPGATTSSGLSVNYSSSNTAVATVVSGIIHIVGAGSATITASQTGNSSYLEAPPMSQTLTVNKKAVTVTAVAATKTYGDADPLLAYTNTALANGDIFTGALSRTAGETTGNYAIGIGTLAPVNSGNYAITFTGADLTIAPKTINVTANMRKKHYGDPDPAFTYTADALPEGVAFTGELVREPGQNAGTYKIIQGSLALDANYAINFTGNDFYISERRLDITADNTKKFAGGADPVLTYTINEGSLLAGDNFSGSLEREAGEEPNSYAITQGSLTAGTNYNITFNPGVFTIEQEVIPVTVSAVAVSKTFGDADPVFTYTNDRGLTEADFSGALDRAPGENAGTYKIDVGTLQITNPAYKLVFAGADLTIAPKTINVTANMRKKHYGDPDPAFTYTADALPEGVAFTGELVREPGQNAGTYKIIQGSLALDANYAINFTGNNLNIVPLGLTVIADALGKIAGDADPALTYAITDGSLIDGDALAGVLVREPGEEPGTYRIEQGTLTAGANYNLYFESNVFSIAPKVLPQLSGFSASKGTLVPAFDPAVTNYTLFLGNEVSRVSFTLFVPDISYTLSSGGGPLPPNLPTPTIPFPVGTTTMAATVTASNGANQTYYINVVRAASSNADLSNLALTANTTLNPEFNSSVTDYTAITNSDLIAVVPSLSDATARVTVNGSSVRNGDYSSLISLPFGTSTIRVDVEAAAGNIKTYRIAVTRTLSSVADLWSLTPSLGTMSPATFDKNVLKYTVVVPNSASSIKFDAYADKYATIKVNGALLNASNHRCHNIACWFYYCNHAGNRTRWHCENLHCYG</sequence>
<feature type="domain" description="MBG" evidence="2">
    <location>
        <begin position="432"/>
        <end position="502"/>
    </location>
</feature>
<feature type="domain" description="MBG" evidence="2">
    <location>
        <begin position="583"/>
        <end position="653"/>
    </location>
</feature>
<dbReference type="InterPro" id="IPR013783">
    <property type="entry name" value="Ig-like_fold"/>
</dbReference>
<dbReference type="InterPro" id="IPR008964">
    <property type="entry name" value="Invasin/intimin_cell_adhesion"/>
</dbReference>
<reference evidence="3 4" key="1">
    <citation type="submission" date="2016-07" db="EMBL/GenBank/DDBJ databases">
        <title>Genomic analysis of zinc-resistant bacterium Mucilaginibacter pedocola TBZ30.</title>
        <authorList>
            <person name="Huang J."/>
            <person name="Tang J."/>
        </authorList>
    </citation>
    <scope>NUCLEOTIDE SEQUENCE [LARGE SCALE GENOMIC DNA]</scope>
    <source>
        <strain evidence="3 4">TBZ30</strain>
    </source>
</reference>
<dbReference type="Pfam" id="PF12733">
    <property type="entry name" value="Cadherin-like"/>
    <property type="match status" value="3"/>
</dbReference>
<accession>A0A1S9P7V9</accession>
<dbReference type="Gene3D" id="2.60.40.10">
    <property type="entry name" value="Immunoglobulins"/>
    <property type="match status" value="1"/>
</dbReference>
<evidence type="ECO:0000259" key="2">
    <source>
        <dbReference type="Pfam" id="PF18676"/>
    </source>
</evidence>
<dbReference type="SUPFAM" id="SSF49373">
    <property type="entry name" value="Invasin/intimin cell-adhesion fragments"/>
    <property type="match status" value="1"/>
</dbReference>
<dbReference type="Pfam" id="PF18676">
    <property type="entry name" value="MBG_2"/>
    <property type="match status" value="6"/>
</dbReference>
<feature type="domain" description="Cadherin-like beta-sandwich-like" evidence="1">
    <location>
        <begin position="866"/>
        <end position="913"/>
    </location>
</feature>
<comment type="caution">
    <text evidence="3">The sequence shown here is derived from an EMBL/GenBank/DDBJ whole genome shotgun (WGS) entry which is preliminary data.</text>
</comment>
<evidence type="ECO:0000313" key="4">
    <source>
        <dbReference type="Proteomes" id="UP000189739"/>
    </source>
</evidence>
<evidence type="ECO:0000259" key="1">
    <source>
        <dbReference type="Pfam" id="PF12733"/>
    </source>
</evidence>